<dbReference type="InterPro" id="IPR007553">
    <property type="entry name" value="2-thiour_desulf"/>
</dbReference>
<name>A0A345HCX6_9FLAO</name>
<proteinExistence type="predicted"/>
<reference evidence="1 2" key="1">
    <citation type="submission" date="2018-07" db="EMBL/GenBank/DDBJ databases">
        <title>Complete genome sequence of Flavobacterium arcticum type strain SM1502T.</title>
        <authorList>
            <person name="Li Y."/>
            <person name="Li D.-D."/>
        </authorList>
    </citation>
    <scope>NUCLEOTIDE SEQUENCE [LARGE SCALE GENOMIC DNA]</scope>
    <source>
        <strain evidence="1 2">SM1502</strain>
    </source>
</reference>
<dbReference type="RefSeq" id="WP_114678194.1">
    <property type="nucleotide sequence ID" value="NZ_CP031188.1"/>
</dbReference>
<dbReference type="KEGG" id="fat:DVK85_09400"/>
<gene>
    <name evidence="1" type="ORF">DVK85_09400</name>
</gene>
<keyword evidence="2" id="KW-1185">Reference proteome</keyword>
<dbReference type="Pfam" id="PF04463">
    <property type="entry name" value="2-thiour_desulf"/>
    <property type="match status" value="1"/>
</dbReference>
<dbReference type="Proteomes" id="UP000253951">
    <property type="component" value="Chromosome"/>
</dbReference>
<accession>A0A345HCX6</accession>
<organism evidence="1 2">
    <name type="scientific">Flavobacterium arcticum</name>
    <dbReference type="NCBI Taxonomy" id="1784713"/>
    <lineage>
        <taxon>Bacteria</taxon>
        <taxon>Pseudomonadati</taxon>
        <taxon>Bacteroidota</taxon>
        <taxon>Flavobacteriia</taxon>
        <taxon>Flavobacteriales</taxon>
        <taxon>Flavobacteriaceae</taxon>
        <taxon>Flavobacterium</taxon>
    </lineage>
</organism>
<dbReference type="PANTHER" id="PTHR30087">
    <property type="entry name" value="INNER MEMBRANE PROTEIN"/>
    <property type="match status" value="1"/>
</dbReference>
<dbReference type="AlphaFoldDB" id="A0A345HCX6"/>
<dbReference type="EMBL" id="CP031188">
    <property type="protein sequence ID" value="AXG74436.1"/>
    <property type="molecule type" value="Genomic_DNA"/>
</dbReference>
<sequence>MTDKDYLSKLRMPTKENPLRILSSACLLGQFCGADGSSYGEYPSVLKLVSYENIRLIPFCPEDFVFGTPRETPDIEGGNGHDVLDGKAKVITQTGKDITHEMITASLKMLEIAQKNDVELAILMDVSGACGSQVIYNGSRFSENSVYQIGMGVCAAQLDRNGFKIISQRDYESIEILYSKIDKNHIVQNDVKDHDKHEWYLDYFKIT</sequence>
<evidence type="ECO:0000313" key="2">
    <source>
        <dbReference type="Proteomes" id="UP000253951"/>
    </source>
</evidence>
<dbReference type="PANTHER" id="PTHR30087:SF1">
    <property type="entry name" value="HYPOTHETICAL CYTOSOLIC PROTEIN"/>
    <property type="match status" value="1"/>
</dbReference>
<evidence type="ECO:0000313" key="1">
    <source>
        <dbReference type="EMBL" id="AXG74436.1"/>
    </source>
</evidence>
<dbReference type="OrthoDB" id="9797779at2"/>
<protein>
    <submittedName>
        <fullName evidence="1">DUF523 domain-containing protein</fullName>
    </submittedName>
</protein>